<reference evidence="1" key="1">
    <citation type="submission" date="2022-07" db="EMBL/GenBank/DDBJ databases">
        <title>Phylogenomic reconstructions and comparative analyses of Kickxellomycotina fungi.</title>
        <authorList>
            <person name="Reynolds N.K."/>
            <person name="Stajich J.E."/>
            <person name="Barry K."/>
            <person name="Grigoriev I.V."/>
            <person name="Crous P."/>
            <person name="Smith M.E."/>
        </authorList>
    </citation>
    <scope>NUCLEOTIDE SEQUENCE</scope>
    <source>
        <strain evidence="1">NRRL 5244</strain>
    </source>
</reference>
<proteinExistence type="predicted"/>
<keyword evidence="2" id="KW-1185">Reference proteome</keyword>
<organism evidence="1 2">
    <name type="scientific">Linderina macrospora</name>
    <dbReference type="NCBI Taxonomy" id="4868"/>
    <lineage>
        <taxon>Eukaryota</taxon>
        <taxon>Fungi</taxon>
        <taxon>Fungi incertae sedis</taxon>
        <taxon>Zoopagomycota</taxon>
        <taxon>Kickxellomycotina</taxon>
        <taxon>Kickxellomycetes</taxon>
        <taxon>Kickxellales</taxon>
        <taxon>Kickxellaceae</taxon>
        <taxon>Linderina</taxon>
    </lineage>
</organism>
<accession>A0ACC1J3B1</accession>
<evidence type="ECO:0000313" key="1">
    <source>
        <dbReference type="EMBL" id="KAJ1935786.1"/>
    </source>
</evidence>
<dbReference type="EMBL" id="JANBPW010004121">
    <property type="protein sequence ID" value="KAJ1935786.1"/>
    <property type="molecule type" value="Genomic_DNA"/>
</dbReference>
<gene>
    <name evidence="1" type="ORF">FBU59_005273</name>
</gene>
<evidence type="ECO:0000313" key="2">
    <source>
        <dbReference type="Proteomes" id="UP001150603"/>
    </source>
</evidence>
<name>A0ACC1J3B1_9FUNG</name>
<dbReference type="Proteomes" id="UP001150603">
    <property type="component" value="Unassembled WGS sequence"/>
</dbReference>
<comment type="caution">
    <text evidence="1">The sequence shown here is derived from an EMBL/GenBank/DDBJ whole genome shotgun (WGS) entry which is preliminary data.</text>
</comment>
<protein>
    <submittedName>
        <fullName evidence="1">Uncharacterized protein</fullName>
    </submittedName>
</protein>
<sequence>MNQGLENVQHQLKYFNSNVGQTTQLLDTWVRILSQTSHNQSFLSNDAWQGGSNDTVRLTELVQRDFDRRQEEERKEREEAERREREAAEALVRERRRAEAIASQQQKPERPPVHAGLRPGYRGSSRPSSVGVGSGVGRGSRIVGGGRGRGSMRGVRGRALPPSVRSQIQPPK</sequence>